<dbReference type="NCBIfam" id="TIGR01528">
    <property type="entry name" value="NMN_trans_PnuC"/>
    <property type="match status" value="1"/>
</dbReference>
<gene>
    <name evidence="11" type="ORF">B6A10_04140</name>
</gene>
<dbReference type="PANTHER" id="PTHR36122:SF2">
    <property type="entry name" value="NICOTINAMIDE RIBOSIDE TRANSPORTER PNUC"/>
    <property type="match status" value="1"/>
</dbReference>
<evidence type="ECO:0000256" key="10">
    <source>
        <dbReference type="SAM" id="Phobius"/>
    </source>
</evidence>
<comment type="caution">
    <text evidence="11">The sequence shown here is derived from an EMBL/GenBank/DDBJ whole genome shotgun (WGS) entry which is preliminary data.</text>
</comment>
<keyword evidence="9 10" id="KW-0472">Membrane</keyword>
<evidence type="ECO:0000256" key="6">
    <source>
        <dbReference type="ARBA" id="ARBA00022475"/>
    </source>
</evidence>
<feature type="transmembrane region" description="Helical" evidence="10">
    <location>
        <begin position="65"/>
        <end position="83"/>
    </location>
</feature>
<comment type="subcellular location">
    <subcellularLocation>
        <location evidence="2">Cell membrane</location>
        <topology evidence="2">Multi-pass membrane protein</topology>
    </subcellularLocation>
</comment>
<evidence type="ECO:0000256" key="3">
    <source>
        <dbReference type="ARBA" id="ARBA00006669"/>
    </source>
</evidence>
<feature type="transmembrane region" description="Helical" evidence="10">
    <location>
        <begin position="103"/>
        <end position="123"/>
    </location>
</feature>
<keyword evidence="7 10" id="KW-0812">Transmembrane</keyword>
<name>A0ABR7UP04_9FLAO</name>
<evidence type="ECO:0000256" key="7">
    <source>
        <dbReference type="ARBA" id="ARBA00022692"/>
    </source>
</evidence>
<dbReference type="InterPro" id="IPR006419">
    <property type="entry name" value="NMN_transpt_PnuC"/>
</dbReference>
<protein>
    <recommendedName>
        <fullName evidence="4">Nicotinamide riboside transporter PnuC</fullName>
    </recommendedName>
</protein>
<dbReference type="RefSeq" id="WP_188219817.1">
    <property type="nucleotide sequence ID" value="NZ_NASZ01000003.1"/>
</dbReference>
<dbReference type="PANTHER" id="PTHR36122">
    <property type="entry name" value="NICOTINAMIDE RIBOSIDE TRANSPORTER PNUC"/>
    <property type="match status" value="1"/>
</dbReference>
<organism evidence="11 12">
    <name type="scientific">Flavobacterium pokkalii</name>
    <dbReference type="NCBI Taxonomy" id="1940408"/>
    <lineage>
        <taxon>Bacteria</taxon>
        <taxon>Pseudomonadati</taxon>
        <taxon>Bacteroidota</taxon>
        <taxon>Flavobacteriia</taxon>
        <taxon>Flavobacteriales</taxon>
        <taxon>Flavobacteriaceae</taxon>
        <taxon>Flavobacterium</taxon>
    </lineage>
</organism>
<keyword evidence="8 10" id="KW-1133">Transmembrane helix</keyword>
<comment type="function">
    <text evidence="1">Required for nicotinamide riboside transport across the inner membrane.</text>
</comment>
<dbReference type="EMBL" id="NASZ01000003">
    <property type="protein sequence ID" value="MBD0724363.1"/>
    <property type="molecule type" value="Genomic_DNA"/>
</dbReference>
<evidence type="ECO:0000313" key="11">
    <source>
        <dbReference type="EMBL" id="MBD0724363.1"/>
    </source>
</evidence>
<dbReference type="Proteomes" id="UP000661715">
    <property type="component" value="Unassembled WGS sequence"/>
</dbReference>
<dbReference type="Pfam" id="PF04973">
    <property type="entry name" value="NMN_transporter"/>
    <property type="match status" value="1"/>
</dbReference>
<evidence type="ECO:0000313" key="12">
    <source>
        <dbReference type="Proteomes" id="UP000661715"/>
    </source>
</evidence>
<feature type="transmembrane region" description="Helical" evidence="10">
    <location>
        <begin position="132"/>
        <end position="149"/>
    </location>
</feature>
<comment type="similarity">
    <text evidence="3">Belongs to the nicotinamide ribonucleoside (NR) uptake permease (TC 4.B.1) family.</text>
</comment>
<evidence type="ECO:0000256" key="8">
    <source>
        <dbReference type="ARBA" id="ARBA00022989"/>
    </source>
</evidence>
<proteinExistence type="inferred from homology"/>
<evidence type="ECO:0000256" key="9">
    <source>
        <dbReference type="ARBA" id="ARBA00023136"/>
    </source>
</evidence>
<evidence type="ECO:0000256" key="2">
    <source>
        <dbReference type="ARBA" id="ARBA00004651"/>
    </source>
</evidence>
<evidence type="ECO:0000256" key="5">
    <source>
        <dbReference type="ARBA" id="ARBA00022448"/>
    </source>
</evidence>
<sequence length="207" mass="24200">MIAFFLDAYKNVPTYHIVLEFIAFVCGILSVWFAKKENIWVYPIGLIATAITTYLLYLAGYLGDMLVNGYFAIMSIYGWYYWVKNGNQTDDFPITRTNIKEKIIGIALFFLTIIVVFCIYTFFDYEIKKDNYIDIFTAGLFFTGMWYMAKKKIENWTLWIVGDFIATPLYAYRGLGMLSFQYLIFTILAVSAYLEWKKILSDQETVC</sequence>
<keyword evidence="12" id="KW-1185">Reference proteome</keyword>
<evidence type="ECO:0000256" key="1">
    <source>
        <dbReference type="ARBA" id="ARBA00002672"/>
    </source>
</evidence>
<reference evidence="11 12" key="1">
    <citation type="journal article" date="2020" name="Microbiol. Res.">
        <title>Flavobacterium pokkalii sp. nov., a novel plant growth promoting native rhizobacteria isolated from pokkali rice grown in coastal saline affected agricultural regions of southern India, Kerala.</title>
        <authorList>
            <person name="Menon R.R."/>
            <person name="Kumari S."/>
            <person name="Viver T."/>
            <person name="Rameshkumar N."/>
        </authorList>
    </citation>
    <scope>NUCLEOTIDE SEQUENCE [LARGE SCALE GENOMIC DNA]</scope>
    <source>
        <strain evidence="11 12">L1I52</strain>
    </source>
</reference>
<evidence type="ECO:0000256" key="4">
    <source>
        <dbReference type="ARBA" id="ARBA00017522"/>
    </source>
</evidence>
<accession>A0ABR7UP04</accession>
<feature type="transmembrane region" description="Helical" evidence="10">
    <location>
        <begin position="169"/>
        <end position="194"/>
    </location>
</feature>
<keyword evidence="6" id="KW-1003">Cell membrane</keyword>
<feature type="transmembrane region" description="Helical" evidence="10">
    <location>
        <begin position="39"/>
        <end position="58"/>
    </location>
</feature>
<keyword evidence="5" id="KW-0813">Transport</keyword>
<feature type="transmembrane region" description="Helical" evidence="10">
    <location>
        <begin position="12"/>
        <end position="33"/>
    </location>
</feature>